<keyword evidence="3" id="KW-1185">Reference proteome</keyword>
<name>A0A550C8B4_9AGAR</name>
<comment type="caution">
    <text evidence="2">The sequence shown here is derived from an EMBL/GenBank/DDBJ whole genome shotgun (WGS) entry which is preliminary data.</text>
</comment>
<accession>A0A550C8B4</accession>
<proteinExistence type="predicted"/>
<evidence type="ECO:0000313" key="2">
    <source>
        <dbReference type="EMBL" id="TRM61029.1"/>
    </source>
</evidence>
<protein>
    <recommendedName>
        <fullName evidence="1">F-box domain-containing protein</fullName>
    </recommendedName>
</protein>
<sequence>MHGGPPVHRLPHELLSQIFRHATTSQLFDATLSRRSIPLVISHVCGLWREVAIDLPGLWQWISLTGCPTRYEHHGRDLALLFMQRTKGLGMSVYYRDAEAASVEDDYWQVVALRKGIKAVADEHRCYCALDLIMARIAEIRVLELVIGHASSVRLSSLPASAAASLRTLFVKFIQRGGHEHLMSTLLCTSPQLRRLSWSSRLRVCSVTLPAHVSWTRLVQAHLDESPMSYGAFFDMLSAGQYLKDVWVRLARETRPPLPPSTRLSQFTLEKLQICGDEPLDEVFSALHLPALRLLWLKANSRNPTIGWPCNDPRALYQFIAMGTGALDDFHIMPGGTVDEVTLVAILALPQMATLTSLDAVLSTISDKLLIRLQPMHGGPSVLLPNLTKLTLGQCATSDGVFSRMLQLRYDHGYPLKNVRIEFKRTEEHRHPSDEAMFRWLADRGMYARASY</sequence>
<dbReference type="OrthoDB" id="2269034at2759"/>
<gene>
    <name evidence="2" type="ORF">BD626DRAFT_406399</name>
</gene>
<reference evidence="2 3" key="1">
    <citation type="journal article" date="2019" name="New Phytol.">
        <title>Comparative genomics reveals unique wood-decay strategies and fruiting body development in the Schizophyllaceae.</title>
        <authorList>
            <person name="Almasi E."/>
            <person name="Sahu N."/>
            <person name="Krizsan K."/>
            <person name="Balint B."/>
            <person name="Kovacs G.M."/>
            <person name="Kiss B."/>
            <person name="Cseklye J."/>
            <person name="Drula E."/>
            <person name="Henrissat B."/>
            <person name="Nagy I."/>
            <person name="Chovatia M."/>
            <person name="Adam C."/>
            <person name="LaButti K."/>
            <person name="Lipzen A."/>
            <person name="Riley R."/>
            <person name="Grigoriev I.V."/>
            <person name="Nagy L.G."/>
        </authorList>
    </citation>
    <scope>NUCLEOTIDE SEQUENCE [LARGE SCALE GENOMIC DNA]</scope>
    <source>
        <strain evidence="2 3">NL-1724</strain>
    </source>
</reference>
<dbReference type="EMBL" id="VDMD01000018">
    <property type="protein sequence ID" value="TRM61029.1"/>
    <property type="molecule type" value="Genomic_DNA"/>
</dbReference>
<dbReference type="AlphaFoldDB" id="A0A550C8B4"/>
<evidence type="ECO:0000313" key="3">
    <source>
        <dbReference type="Proteomes" id="UP000320762"/>
    </source>
</evidence>
<feature type="domain" description="F-box" evidence="1">
    <location>
        <begin position="4"/>
        <end position="51"/>
    </location>
</feature>
<dbReference type="InterPro" id="IPR001810">
    <property type="entry name" value="F-box_dom"/>
</dbReference>
<evidence type="ECO:0000259" key="1">
    <source>
        <dbReference type="PROSITE" id="PS50181"/>
    </source>
</evidence>
<dbReference type="Proteomes" id="UP000320762">
    <property type="component" value="Unassembled WGS sequence"/>
</dbReference>
<dbReference type="PROSITE" id="PS50181">
    <property type="entry name" value="FBOX"/>
    <property type="match status" value="1"/>
</dbReference>
<organism evidence="2 3">
    <name type="scientific">Schizophyllum amplum</name>
    <dbReference type="NCBI Taxonomy" id="97359"/>
    <lineage>
        <taxon>Eukaryota</taxon>
        <taxon>Fungi</taxon>
        <taxon>Dikarya</taxon>
        <taxon>Basidiomycota</taxon>
        <taxon>Agaricomycotina</taxon>
        <taxon>Agaricomycetes</taxon>
        <taxon>Agaricomycetidae</taxon>
        <taxon>Agaricales</taxon>
        <taxon>Schizophyllaceae</taxon>
        <taxon>Schizophyllum</taxon>
    </lineage>
</organism>
<dbReference type="Gene3D" id="1.20.1280.50">
    <property type="match status" value="1"/>
</dbReference>